<evidence type="ECO:0000259" key="2">
    <source>
        <dbReference type="Pfam" id="PF00144"/>
    </source>
</evidence>
<dbReference type="InterPro" id="IPR050789">
    <property type="entry name" value="Diverse_Enzym_Activities"/>
</dbReference>
<name>A0A0S2KGT8_9GAMM</name>
<organism evidence="3 4">
    <name type="scientific">Pseudohongiella spirulinae</name>
    <dbReference type="NCBI Taxonomy" id="1249552"/>
    <lineage>
        <taxon>Bacteria</taxon>
        <taxon>Pseudomonadati</taxon>
        <taxon>Pseudomonadota</taxon>
        <taxon>Gammaproteobacteria</taxon>
        <taxon>Pseudomonadales</taxon>
        <taxon>Pseudohongiellaceae</taxon>
        <taxon>Pseudohongiella</taxon>
    </lineage>
</organism>
<sequence length="501" mass="54573" precursor="true">MKTDFRCLMTLLTLSAMLIACSDAPGEPDTANTADSAIRVDLAEQPASQAAQRSQDASEAASTLETEILLGSAVKRLCSSVLVSGRTQQHVMENELNNPALAQVTFTFDNDLVTAIGGDQSVSALYRDQIGCTLLKNTSADVLRAQFNPDLFPARPVLPDAEWPLGNQVTLPDSIPGVDLQAINQAVDLAFEDMEPDQNIDTRAVLVIHKGRIIAEKYAEPFHADMPQLGWSMTKTVTAALTGILAGDGLAHIDMPANVAEWRANGDERRAITLEQLLRMSSGLQYSEVYTAGSMSDVILMLYTTGDTAGFSIDKPLEYDPGSTFYYSSGTTNIISRLNRQLFNNFQSYFNFPQERLFGKLGMNSAVMEADASGTFVGSSYMYATPRDWAKIGLLFMQDGVWNGERILPEGWVEYSLTPAGSATRGQYGMQIWLNAGAAGNSQDRPLPNLPTNAYYLSGFEGQNIVMLPDQELIVLRMGVTTRGPRPIWALTEAVMNAVSD</sequence>
<keyword evidence="4" id="KW-1185">Reference proteome</keyword>
<protein>
    <submittedName>
        <fullName evidence="3">Beta-lactamase class C penicillin binding protein</fullName>
    </submittedName>
</protein>
<evidence type="ECO:0000256" key="1">
    <source>
        <dbReference type="SAM" id="SignalP"/>
    </source>
</evidence>
<dbReference type="InterPro" id="IPR001466">
    <property type="entry name" value="Beta-lactam-related"/>
</dbReference>
<dbReference type="Proteomes" id="UP000065641">
    <property type="component" value="Chromosome"/>
</dbReference>
<feature type="domain" description="Beta-lactamase-related" evidence="2">
    <location>
        <begin position="197"/>
        <end position="477"/>
    </location>
</feature>
<feature type="signal peptide" evidence="1">
    <location>
        <begin position="1"/>
        <end position="22"/>
    </location>
</feature>
<accession>A0A0S2KGT8</accession>
<dbReference type="STRING" id="1249552.PS2015_2925"/>
<dbReference type="EMBL" id="CP013189">
    <property type="protein sequence ID" value="ALO47552.1"/>
    <property type="molecule type" value="Genomic_DNA"/>
</dbReference>
<dbReference type="PANTHER" id="PTHR43283">
    <property type="entry name" value="BETA-LACTAMASE-RELATED"/>
    <property type="match status" value="1"/>
</dbReference>
<dbReference type="Pfam" id="PF00144">
    <property type="entry name" value="Beta-lactamase"/>
    <property type="match status" value="1"/>
</dbReference>
<dbReference type="PROSITE" id="PS51257">
    <property type="entry name" value="PROKAR_LIPOPROTEIN"/>
    <property type="match status" value="1"/>
</dbReference>
<dbReference type="PATRIC" id="fig|1249552.3.peg.2952"/>
<keyword evidence="1" id="KW-0732">Signal</keyword>
<dbReference type="InterPro" id="IPR012338">
    <property type="entry name" value="Beta-lactam/transpept-like"/>
</dbReference>
<proteinExistence type="predicted"/>
<dbReference type="AlphaFoldDB" id="A0A0S2KGT8"/>
<feature type="chain" id="PRO_5006601620" evidence="1">
    <location>
        <begin position="23"/>
        <end position="501"/>
    </location>
</feature>
<dbReference type="Gene3D" id="3.40.710.10">
    <property type="entry name" value="DD-peptidase/beta-lactamase superfamily"/>
    <property type="match status" value="1"/>
</dbReference>
<dbReference type="KEGG" id="pspi:PS2015_2925"/>
<dbReference type="PANTHER" id="PTHR43283:SF7">
    <property type="entry name" value="BETA-LACTAMASE-RELATED DOMAIN-CONTAINING PROTEIN"/>
    <property type="match status" value="1"/>
</dbReference>
<dbReference type="SUPFAM" id="SSF56601">
    <property type="entry name" value="beta-lactamase/transpeptidase-like"/>
    <property type="match status" value="1"/>
</dbReference>
<reference evidence="3 4" key="1">
    <citation type="submission" date="2015-11" db="EMBL/GenBank/DDBJ databases">
        <authorList>
            <person name="Zhang Y."/>
            <person name="Guo Z."/>
        </authorList>
    </citation>
    <scope>NUCLEOTIDE SEQUENCE [LARGE SCALE GENOMIC DNA]</scope>
    <source>
        <strain evidence="3 4">KCTC 32221</strain>
    </source>
</reference>
<dbReference type="RefSeq" id="WP_058022932.1">
    <property type="nucleotide sequence ID" value="NZ_CP013189.1"/>
</dbReference>
<evidence type="ECO:0000313" key="4">
    <source>
        <dbReference type="Proteomes" id="UP000065641"/>
    </source>
</evidence>
<evidence type="ECO:0000313" key="3">
    <source>
        <dbReference type="EMBL" id="ALO47552.1"/>
    </source>
</evidence>
<gene>
    <name evidence="3" type="ORF">PS2015_2925</name>
</gene>